<keyword evidence="3" id="KW-1185">Reference proteome</keyword>
<name>A0ABW2C788_9PSEU</name>
<dbReference type="EMBL" id="JBHSXX010000001">
    <property type="protein sequence ID" value="MFC6870378.1"/>
    <property type="molecule type" value="Genomic_DNA"/>
</dbReference>
<evidence type="ECO:0000256" key="1">
    <source>
        <dbReference type="SAM" id="MobiDB-lite"/>
    </source>
</evidence>
<sequence length="143" mass="14558">MTGGYGAVPEQIQRAANDITDVVGRVANTVWSGPSGDYGHPGVQTGWARFIEMMRDHVEDLKKQAEDHSTGLFDAVSTYFGLEDDAESTIGAAGSGIDDVGGAIGGALGGAGGGFINPDIASKLNPTADEDTGKGTGRGGPLY</sequence>
<evidence type="ECO:0008006" key="4">
    <source>
        <dbReference type="Google" id="ProtNLM"/>
    </source>
</evidence>
<dbReference type="RefSeq" id="WP_345395260.1">
    <property type="nucleotide sequence ID" value="NZ_BAABLA010000023.1"/>
</dbReference>
<gene>
    <name evidence="2" type="ORF">ACFQGD_24895</name>
</gene>
<evidence type="ECO:0000313" key="2">
    <source>
        <dbReference type="EMBL" id="MFC6870378.1"/>
    </source>
</evidence>
<accession>A0ABW2C788</accession>
<evidence type="ECO:0000313" key="3">
    <source>
        <dbReference type="Proteomes" id="UP001596337"/>
    </source>
</evidence>
<comment type="caution">
    <text evidence="2">The sequence shown here is derived from an EMBL/GenBank/DDBJ whole genome shotgun (WGS) entry which is preliminary data.</text>
</comment>
<reference evidence="3" key="1">
    <citation type="journal article" date="2019" name="Int. J. Syst. Evol. Microbiol.">
        <title>The Global Catalogue of Microorganisms (GCM) 10K type strain sequencing project: providing services to taxonomists for standard genome sequencing and annotation.</title>
        <authorList>
            <consortium name="The Broad Institute Genomics Platform"/>
            <consortium name="The Broad Institute Genome Sequencing Center for Infectious Disease"/>
            <person name="Wu L."/>
            <person name="Ma J."/>
        </authorList>
    </citation>
    <scope>NUCLEOTIDE SEQUENCE [LARGE SCALE GENOMIC DNA]</scope>
    <source>
        <strain evidence="3">KCTC 32255</strain>
    </source>
</reference>
<feature type="region of interest" description="Disordered" evidence="1">
    <location>
        <begin position="122"/>
        <end position="143"/>
    </location>
</feature>
<dbReference type="Proteomes" id="UP001596337">
    <property type="component" value="Unassembled WGS sequence"/>
</dbReference>
<organism evidence="2 3">
    <name type="scientific">Haloechinothrix salitolerans</name>
    <dbReference type="NCBI Taxonomy" id="926830"/>
    <lineage>
        <taxon>Bacteria</taxon>
        <taxon>Bacillati</taxon>
        <taxon>Actinomycetota</taxon>
        <taxon>Actinomycetes</taxon>
        <taxon>Pseudonocardiales</taxon>
        <taxon>Pseudonocardiaceae</taxon>
        <taxon>Haloechinothrix</taxon>
    </lineage>
</organism>
<feature type="compositionally biased region" description="Gly residues" evidence="1">
    <location>
        <begin position="134"/>
        <end position="143"/>
    </location>
</feature>
<protein>
    <recommendedName>
        <fullName evidence="4">WXG100 family type VII secretion target</fullName>
    </recommendedName>
</protein>
<proteinExistence type="predicted"/>